<feature type="domain" description="PAP-associated" evidence="4">
    <location>
        <begin position="123"/>
        <end position="167"/>
    </location>
</feature>
<accession>A0A3P8C813</accession>
<organism evidence="5 6">
    <name type="scientific">Schistosoma margrebowiei</name>
    <dbReference type="NCBI Taxonomy" id="48269"/>
    <lineage>
        <taxon>Eukaryota</taxon>
        <taxon>Metazoa</taxon>
        <taxon>Spiralia</taxon>
        <taxon>Lophotrochozoa</taxon>
        <taxon>Platyhelminthes</taxon>
        <taxon>Trematoda</taxon>
        <taxon>Digenea</taxon>
        <taxon>Strigeidida</taxon>
        <taxon>Schistosomatoidea</taxon>
        <taxon>Schistosomatidae</taxon>
        <taxon>Schistosoma</taxon>
    </lineage>
</organism>
<dbReference type="SUPFAM" id="SSF81631">
    <property type="entry name" value="PAP/OAS1 substrate-binding domain"/>
    <property type="match status" value="1"/>
</dbReference>
<keyword evidence="6" id="KW-1185">Reference proteome</keyword>
<name>A0A3P8C813_9TREM</name>
<dbReference type="GO" id="GO:0031123">
    <property type="term" value="P:RNA 3'-end processing"/>
    <property type="evidence" value="ECO:0007669"/>
    <property type="project" value="TreeGrafter"/>
</dbReference>
<keyword evidence="2" id="KW-0479">Metal-binding</keyword>
<dbReference type="Proteomes" id="UP000277204">
    <property type="component" value="Unassembled WGS sequence"/>
</dbReference>
<dbReference type="PANTHER" id="PTHR12271:SF66">
    <property type="entry name" value="TERMINAL URIDYLYLTRANSFERASE TAILOR"/>
    <property type="match status" value="1"/>
</dbReference>
<dbReference type="GO" id="GO:0050265">
    <property type="term" value="F:RNA uridylyltransferase activity"/>
    <property type="evidence" value="ECO:0007669"/>
    <property type="project" value="TreeGrafter"/>
</dbReference>
<dbReference type="EMBL" id="UZAI01004107">
    <property type="protein sequence ID" value="VDO84378.1"/>
    <property type="molecule type" value="Genomic_DNA"/>
</dbReference>
<evidence type="ECO:0000259" key="4">
    <source>
        <dbReference type="Pfam" id="PF03828"/>
    </source>
</evidence>
<dbReference type="Gene3D" id="1.10.1410.10">
    <property type="match status" value="1"/>
</dbReference>
<evidence type="ECO:0000256" key="3">
    <source>
        <dbReference type="ARBA" id="ARBA00022842"/>
    </source>
</evidence>
<keyword evidence="1" id="KW-0808">Transferase</keyword>
<proteinExistence type="predicted"/>
<reference evidence="5 6" key="1">
    <citation type="submission" date="2018-11" db="EMBL/GenBank/DDBJ databases">
        <authorList>
            <consortium name="Pathogen Informatics"/>
        </authorList>
    </citation>
    <scope>NUCLEOTIDE SEQUENCE [LARGE SCALE GENOMIC DNA]</scope>
    <source>
        <strain evidence="5 6">Zambia</strain>
    </source>
</reference>
<evidence type="ECO:0000256" key="1">
    <source>
        <dbReference type="ARBA" id="ARBA00022679"/>
    </source>
</evidence>
<evidence type="ECO:0000313" key="5">
    <source>
        <dbReference type="EMBL" id="VDO84378.1"/>
    </source>
</evidence>
<protein>
    <recommendedName>
        <fullName evidence="4">PAP-associated domain-containing protein</fullName>
    </recommendedName>
</protein>
<evidence type="ECO:0000256" key="2">
    <source>
        <dbReference type="ARBA" id="ARBA00022723"/>
    </source>
</evidence>
<dbReference type="PANTHER" id="PTHR12271">
    <property type="entry name" value="POLY A POLYMERASE CID PAP -RELATED"/>
    <property type="match status" value="1"/>
</dbReference>
<dbReference type="GO" id="GO:0046872">
    <property type="term" value="F:metal ion binding"/>
    <property type="evidence" value="ECO:0007669"/>
    <property type="project" value="UniProtKB-KW"/>
</dbReference>
<dbReference type="Pfam" id="PF03828">
    <property type="entry name" value="PAP_assoc"/>
    <property type="match status" value="1"/>
</dbReference>
<dbReference type="AlphaFoldDB" id="A0A3P8C813"/>
<sequence length="193" mass="22320">MKVSFSNTFEADISFSNYLALSNTRMLAFYTKIEPKLRTLGIALKTVTKITKIGRAAAGGISSYAWIIMLIHYLQQIDQLPVLQELYEGSTKPTNLVNGWNVWYQNDLSVINRLWKPANPSQSVGEMWLGFLRYYLFEFNRDKYVVTIRQKKLLIRFVKMWRSLFAIEGISIQNKLTLYFQHISSSVSISDGK</sequence>
<dbReference type="InterPro" id="IPR002058">
    <property type="entry name" value="PAP_assoc"/>
</dbReference>
<gene>
    <name evidence="5" type="ORF">SMRZ_LOCUS9008</name>
</gene>
<keyword evidence="3" id="KW-0460">Magnesium</keyword>
<evidence type="ECO:0000313" key="6">
    <source>
        <dbReference type="Proteomes" id="UP000277204"/>
    </source>
</evidence>